<gene>
    <name evidence="2" type="ORF">HNQ03_001838</name>
</gene>
<feature type="domain" description="YARHG" evidence="1">
    <location>
        <begin position="238"/>
        <end position="314"/>
    </location>
</feature>
<protein>
    <recommendedName>
        <fullName evidence="1">YARHG domain-containing protein</fullName>
    </recommendedName>
</protein>
<sequence length="316" mass="37548">MTLKKIRNQFIEVTVYYEFFNPNEDKKITVGFEAFSPQGDVDGAPKNGHHPYMRDFTVELNNTILKYNVAYVSDSLYNKKGKIKSLDFEKFEGNKSGNYVDFYYVYHFEANFKKGLNIIKHTYNYDLSGSIDYNYDFEYVLTAANRWSNKQIDDFTLIIDMGEFETFSIDKSFFKSANDWLVNGIGKTENVIGVKNSFIEKDALKFHLQKGNLIFQKKNFKIDGDLRLYSQNYIGIENLSYIPFSYHQIDNINEPQNNLQRKILRNLPFARRGYIFKNKELNDFYTEMEWYIPNPNYEANIEILTDDEKHWMEKWK</sequence>
<name>A0A8J8G768_9FLAO</name>
<evidence type="ECO:0000259" key="1">
    <source>
        <dbReference type="SMART" id="SM01324"/>
    </source>
</evidence>
<dbReference type="Proteomes" id="UP000610746">
    <property type="component" value="Unassembled WGS sequence"/>
</dbReference>
<dbReference type="Gene3D" id="2.60.40.3680">
    <property type="match status" value="1"/>
</dbReference>
<dbReference type="Gene3D" id="1.20.58.1690">
    <property type="match status" value="1"/>
</dbReference>
<reference evidence="2" key="1">
    <citation type="submission" date="2020-05" db="EMBL/GenBank/DDBJ databases">
        <title>Genomic Encyclopedia of Type Strains, Phase IV (KMG-V): Genome sequencing to study the core and pangenomes of soil and plant-associated prokaryotes.</title>
        <authorList>
            <person name="Whitman W."/>
        </authorList>
    </citation>
    <scope>NUCLEOTIDE SEQUENCE</scope>
    <source>
        <strain evidence="2">16F</strain>
    </source>
</reference>
<organism evidence="2 3">
    <name type="scientific">Frigoriflavimonas asaccharolytica</name>
    <dbReference type="NCBI Taxonomy" id="2735899"/>
    <lineage>
        <taxon>Bacteria</taxon>
        <taxon>Pseudomonadati</taxon>
        <taxon>Bacteroidota</taxon>
        <taxon>Flavobacteriia</taxon>
        <taxon>Flavobacteriales</taxon>
        <taxon>Weeksellaceae</taxon>
        <taxon>Frigoriflavimonas</taxon>
    </lineage>
</organism>
<dbReference type="SMART" id="SM01324">
    <property type="entry name" value="YARHG"/>
    <property type="match status" value="1"/>
</dbReference>
<proteinExistence type="predicted"/>
<dbReference type="InterPro" id="IPR038434">
    <property type="entry name" value="YARHG_sf"/>
</dbReference>
<dbReference type="AlphaFoldDB" id="A0A8J8G768"/>
<keyword evidence="3" id="KW-1185">Reference proteome</keyword>
<dbReference type="RefSeq" id="WP_226927477.1">
    <property type="nucleotide sequence ID" value="NZ_JABSNO010000012.1"/>
</dbReference>
<comment type="caution">
    <text evidence="2">The sequence shown here is derived from an EMBL/GenBank/DDBJ whole genome shotgun (WGS) entry which is preliminary data.</text>
</comment>
<evidence type="ECO:0000313" key="2">
    <source>
        <dbReference type="EMBL" id="NRS92758.1"/>
    </source>
</evidence>
<evidence type="ECO:0000313" key="3">
    <source>
        <dbReference type="Proteomes" id="UP000610746"/>
    </source>
</evidence>
<dbReference type="InterPro" id="IPR025582">
    <property type="entry name" value="YARHG_dom"/>
</dbReference>
<accession>A0A8J8G768</accession>
<dbReference type="Pfam" id="PF13308">
    <property type="entry name" value="YARHG"/>
    <property type="match status" value="1"/>
</dbReference>
<dbReference type="EMBL" id="JABSNO010000012">
    <property type="protein sequence ID" value="NRS92758.1"/>
    <property type="molecule type" value="Genomic_DNA"/>
</dbReference>